<keyword evidence="2" id="KW-1185">Reference proteome</keyword>
<dbReference type="Proteomes" id="UP000630615">
    <property type="component" value="Unassembled WGS sequence"/>
</dbReference>
<proteinExistence type="predicted"/>
<protein>
    <submittedName>
        <fullName evidence="1">Uncharacterized protein</fullName>
    </submittedName>
</protein>
<organism evidence="1 2">
    <name type="scientific">Enterococcus wangshanyuanii</name>
    <dbReference type="NCBI Taxonomy" id="2005703"/>
    <lineage>
        <taxon>Bacteria</taxon>
        <taxon>Bacillati</taxon>
        <taxon>Bacillota</taxon>
        <taxon>Bacilli</taxon>
        <taxon>Lactobacillales</taxon>
        <taxon>Enterococcaceae</taxon>
        <taxon>Enterococcus</taxon>
    </lineage>
</organism>
<name>A0ABQ1PXM2_9ENTE</name>
<dbReference type="RefSeq" id="WP_257790114.1">
    <property type="nucleotide sequence ID" value="NZ_BMKI01000038.1"/>
</dbReference>
<reference evidence="2" key="1">
    <citation type="journal article" date="2019" name="Int. J. Syst. Evol. Microbiol.">
        <title>The Global Catalogue of Microorganisms (GCM) 10K type strain sequencing project: providing services to taxonomists for standard genome sequencing and annotation.</title>
        <authorList>
            <consortium name="The Broad Institute Genomics Platform"/>
            <consortium name="The Broad Institute Genome Sequencing Center for Infectious Disease"/>
            <person name="Wu L."/>
            <person name="Ma J."/>
        </authorList>
    </citation>
    <scope>NUCLEOTIDE SEQUENCE [LARGE SCALE GENOMIC DNA]</scope>
    <source>
        <strain evidence="2">CGMCC 1.15942</strain>
    </source>
</reference>
<gene>
    <name evidence="1" type="ORF">GCM10011573_39560</name>
</gene>
<accession>A0ABQ1PXM2</accession>
<sequence>MKINDKDIKEIIVTDREGNLLASLNDDNLITHDSINVELVEFKN</sequence>
<dbReference type="EMBL" id="BMKI01000038">
    <property type="protein sequence ID" value="GGD06236.1"/>
    <property type="molecule type" value="Genomic_DNA"/>
</dbReference>
<evidence type="ECO:0000313" key="1">
    <source>
        <dbReference type="EMBL" id="GGD06236.1"/>
    </source>
</evidence>
<comment type="caution">
    <text evidence="1">The sequence shown here is derived from an EMBL/GenBank/DDBJ whole genome shotgun (WGS) entry which is preliminary data.</text>
</comment>
<evidence type="ECO:0000313" key="2">
    <source>
        <dbReference type="Proteomes" id="UP000630615"/>
    </source>
</evidence>